<dbReference type="Pfam" id="PF07494">
    <property type="entry name" value="Reg_prop"/>
    <property type="match status" value="11"/>
</dbReference>
<dbReference type="Pfam" id="PF07495">
    <property type="entry name" value="Y_Y_Y"/>
    <property type="match status" value="1"/>
</dbReference>
<dbReference type="InterPro" id="IPR013783">
    <property type="entry name" value="Ig-like_fold"/>
</dbReference>
<dbReference type="InterPro" id="IPR001789">
    <property type="entry name" value="Sig_transdc_resp-reg_receiver"/>
</dbReference>
<dbReference type="SUPFAM" id="SSF47384">
    <property type="entry name" value="Homodimeric domain of signal transducing histidine kinase"/>
    <property type="match status" value="1"/>
</dbReference>
<dbReference type="Pfam" id="PF02518">
    <property type="entry name" value="HATPase_c"/>
    <property type="match status" value="1"/>
</dbReference>
<dbReference type="SMART" id="SM00388">
    <property type="entry name" value="HisKA"/>
    <property type="match status" value="1"/>
</dbReference>
<dbReference type="PANTHER" id="PTHR43547:SF2">
    <property type="entry name" value="HYBRID SIGNAL TRANSDUCTION HISTIDINE KINASE C"/>
    <property type="match status" value="1"/>
</dbReference>
<dbReference type="Pfam" id="PF01627">
    <property type="entry name" value="Hpt"/>
    <property type="match status" value="1"/>
</dbReference>
<evidence type="ECO:0000256" key="5">
    <source>
        <dbReference type="PROSITE-ProRule" id="PRU00169"/>
    </source>
</evidence>
<dbReference type="Pfam" id="PF00072">
    <property type="entry name" value="Response_reg"/>
    <property type="match status" value="1"/>
</dbReference>
<evidence type="ECO:0000256" key="1">
    <source>
        <dbReference type="ARBA" id="ARBA00000085"/>
    </source>
</evidence>
<dbReference type="GO" id="GO:0000155">
    <property type="term" value="F:phosphorelay sensor kinase activity"/>
    <property type="evidence" value="ECO:0007669"/>
    <property type="project" value="InterPro"/>
</dbReference>
<keyword evidence="6" id="KW-0812">Transmembrane</keyword>
<dbReference type="InterPro" id="IPR011006">
    <property type="entry name" value="CheY-like_superfamily"/>
</dbReference>
<dbReference type="OrthoDB" id="9778496at2"/>
<dbReference type="Gene3D" id="2.60.40.10">
    <property type="entry name" value="Immunoglobulins"/>
    <property type="match status" value="1"/>
</dbReference>
<dbReference type="Proteomes" id="UP000191931">
    <property type="component" value="Unassembled WGS sequence"/>
</dbReference>
<accession>A0A1W1HHF1</accession>
<keyword evidence="11" id="KW-1185">Reference proteome</keyword>
<dbReference type="InterPro" id="IPR036890">
    <property type="entry name" value="HATPase_C_sf"/>
</dbReference>
<organism evidence="10 11">
    <name type="scientific">Desulfamplus magnetovallimortis</name>
    <dbReference type="NCBI Taxonomy" id="1246637"/>
    <lineage>
        <taxon>Bacteria</taxon>
        <taxon>Pseudomonadati</taxon>
        <taxon>Thermodesulfobacteriota</taxon>
        <taxon>Desulfobacteria</taxon>
        <taxon>Desulfobacterales</taxon>
        <taxon>Desulfobacteraceae</taxon>
        <taxon>Desulfamplus</taxon>
    </lineage>
</organism>
<dbReference type="SUPFAM" id="SSF63829">
    <property type="entry name" value="Calcium-dependent phosphotriesterase"/>
    <property type="match status" value="3"/>
</dbReference>
<dbReference type="Gene3D" id="1.10.287.130">
    <property type="match status" value="1"/>
</dbReference>
<dbReference type="SMART" id="SM00387">
    <property type="entry name" value="HATPase_c"/>
    <property type="match status" value="1"/>
</dbReference>
<keyword evidence="6" id="KW-0472">Membrane</keyword>
<evidence type="ECO:0000313" key="10">
    <source>
        <dbReference type="EMBL" id="SLM31927.1"/>
    </source>
</evidence>
<dbReference type="SUPFAM" id="SSF47226">
    <property type="entry name" value="Histidine-containing phosphotransfer domain, HPT domain"/>
    <property type="match status" value="1"/>
</dbReference>
<dbReference type="Gene3D" id="2.130.10.10">
    <property type="entry name" value="YVTN repeat-like/Quinoprotein amine dehydrogenase"/>
    <property type="match status" value="3"/>
</dbReference>
<evidence type="ECO:0000256" key="6">
    <source>
        <dbReference type="SAM" id="Phobius"/>
    </source>
</evidence>
<proteinExistence type="predicted"/>
<dbReference type="PROSITE" id="PS50894">
    <property type="entry name" value="HPT"/>
    <property type="match status" value="1"/>
</dbReference>
<feature type="modified residue" description="4-aspartylphosphate" evidence="5">
    <location>
        <position position="1326"/>
    </location>
</feature>
<feature type="transmembrane region" description="Helical" evidence="6">
    <location>
        <begin position="47"/>
        <end position="66"/>
    </location>
</feature>
<dbReference type="InterPro" id="IPR036097">
    <property type="entry name" value="HisK_dim/P_sf"/>
</dbReference>
<protein>
    <recommendedName>
        <fullName evidence="2">histidine kinase</fullName>
        <ecNumber evidence="2">2.7.13.3</ecNumber>
    </recommendedName>
</protein>
<dbReference type="InterPro" id="IPR015943">
    <property type="entry name" value="WD40/YVTN_repeat-like_dom_sf"/>
</dbReference>
<comment type="catalytic activity">
    <reaction evidence="1">
        <text>ATP + protein L-histidine = ADP + protein N-phospho-L-histidine.</text>
        <dbReference type="EC" id="2.7.13.3"/>
    </reaction>
</comment>
<dbReference type="InterPro" id="IPR036641">
    <property type="entry name" value="HPT_dom_sf"/>
</dbReference>
<gene>
    <name evidence="10" type="ORF">MTBBW1_50050</name>
</gene>
<dbReference type="Gene3D" id="3.40.50.2300">
    <property type="match status" value="1"/>
</dbReference>
<feature type="modified residue" description="Phosphohistidine" evidence="4">
    <location>
        <position position="1623"/>
    </location>
</feature>
<evidence type="ECO:0000256" key="4">
    <source>
        <dbReference type="PROSITE-ProRule" id="PRU00110"/>
    </source>
</evidence>
<dbReference type="CDD" id="cd00082">
    <property type="entry name" value="HisKA"/>
    <property type="match status" value="1"/>
</dbReference>
<evidence type="ECO:0000259" key="9">
    <source>
        <dbReference type="PROSITE" id="PS50894"/>
    </source>
</evidence>
<evidence type="ECO:0000259" key="7">
    <source>
        <dbReference type="PROSITE" id="PS50109"/>
    </source>
</evidence>
<evidence type="ECO:0000256" key="2">
    <source>
        <dbReference type="ARBA" id="ARBA00012438"/>
    </source>
</evidence>
<keyword evidence="10" id="KW-0418">Kinase</keyword>
<dbReference type="PROSITE" id="PS50110">
    <property type="entry name" value="RESPONSE_REGULATORY"/>
    <property type="match status" value="1"/>
</dbReference>
<dbReference type="STRING" id="1246637.MTBBW1_50050"/>
<dbReference type="InterPro" id="IPR011123">
    <property type="entry name" value="Y_Y_Y"/>
</dbReference>
<dbReference type="SUPFAM" id="SSF55874">
    <property type="entry name" value="ATPase domain of HSP90 chaperone/DNA topoisomerase II/histidine kinase"/>
    <property type="match status" value="1"/>
</dbReference>
<dbReference type="InterPro" id="IPR003661">
    <property type="entry name" value="HisK_dim/P_dom"/>
</dbReference>
<dbReference type="SMART" id="SM00448">
    <property type="entry name" value="REC"/>
    <property type="match status" value="1"/>
</dbReference>
<sequence length="1680" mass="192247">MIRLIIKNIAMLHFPLYTLQGSNLNFKVFFSQKCKVLLMRYEGCQNLINLISFYLIFLAAFFYILLSTKNLAFSFIGSVKFDHITIEDGLSQNTINAILQDQNGFMWFATQDGLNKYDGYNFTYYKNNPEDANSLSDNFVYDIALDKYGIIWLGTRGQGLSRFDPKTEKFLNYRYDPNNPKGINDNFIKVIHIDNQGNIWLGTENKGISRFIPSTNTFIHYQYSTMNLQHDSDNQNNTVDSKYSGNPQIISSNSITAIYRDSKGFFWVGTKQQGLNKIILDAQNNIHSVKIYKNGISQDNFTEEKIKLGQYASSSIPDNEITVIYEDKGGNIWFGMKKSGLAQIINKETEEIKFYQHDPKDIATISSNSITAIYEDKKERLWVGTENGINILDKKREKFQIFKQDITSDPDGLSDISIMRIYEDKSGVLWIGTYLGGINKFSEKKFLHIKKDIYQKESLINNSIWAIFEDKYGIHWLGTEQGLSKFDRALNKFTTYQHDPSNPKTISNNRVQTILEDSRGLFWVGTEDGLNLMNRETGEFIRYYADATTPLLFNPAALNTLSENSIKFDTILPNAPSFNRSKVDENSSENCKSNILSDSDIMKIYEDREGLLWIATYNGGLNCFDLINNKLTHYRHDSKTDGKSINHDRVRTVMQDYLRNIWIGTESGLNCLDLKRSYFKSYKHDLSNPESLSNNRIIYIMEDSKRRLWLATKNGLNLFNREKETFTLFSEKDGLCNNTIYEILEDETCNLWLSTNKGLSCFNPNTKEFRNYTKEDGLQSNEFNIGAGYKNKNNEMFFGGINGFNVFNPSKISDNPNIPEIVLTSFKVFNKEVLSANELSLLPTISLSYKESFFSFEFAALDYTAPHKNQYAYQLVGFDNGWINCGTRRYVSYTNLDGGRYTFRVKGSNNDGVWNESGVAIDLIIPPPPWKSWWAYLIYIFSLIGVIYTYLFFKKQEYERKLELQTLHSEATILKERTKHQEEVERITRHDMKTPLNSIIGFPEILLQDNYLAPLLHNEHIELIQSIKKSGYIMLNMINLSLDMLKMENNTYTLKAVNVDVLEVIRKIISDLRYLANMKNIIFDILIKDKSDSDYGDSFEILGEELLCYSMFANIIKNAVEASPEKEKITITFSKNLSKDFSGSNLKQDQFALISIHNYGVVPLSIKETFFDKYATSGKKGGTGLGTYSAKLMAETLGGSISMTTDDAKGTVISVLLKDCHLKEVTSPYENIFLSNRAVDESKQNNFKPGGFKKDPIEIESGRSSTEINRASITTYKVLIVEDDEYNRLILKSYLKQPNLIVDSAENGKIGLEKAILSHYDLIFMDMEMPVMNGIEAVTKIREWEREHSLITISDSVQSNLSEDNPVIAEKNSIITADNSIKAADNPIKAADNPIKAADNPIIIVALSGHDDNDIRQKCINAGFDAYLSKPVNREHIKQIFINYFAISSIDNPSSVDNPSIFKNFSAKLADNNKVEFYKIDNIDNKDGDNKNKIKDKDIDELKKLFKEAVDACEEYNPDAIHPFIQELSFYIAESDFKNLIYKIELFNFDAVKNDLIEISKKFLSFSTQEIYQGSDQGSNAFEIDIDLEDLIPAFLDNKKAEILAIYDKLRDNDYEDICKIGHKIKGGFNMYGFDRLGKLCSNIENGAKERDRNEIEKNLALLKAMLENIKITYVKINDI</sequence>
<keyword evidence="10" id="KW-0808">Transferase</keyword>
<evidence type="ECO:0000256" key="3">
    <source>
        <dbReference type="ARBA" id="ARBA00022553"/>
    </source>
</evidence>
<feature type="domain" description="HPt" evidence="9">
    <location>
        <begin position="1584"/>
        <end position="1680"/>
    </location>
</feature>
<dbReference type="EC" id="2.7.13.3" evidence="2"/>
<dbReference type="Pfam" id="PF00512">
    <property type="entry name" value="HisKA"/>
    <property type="match status" value="1"/>
</dbReference>
<dbReference type="PANTHER" id="PTHR43547">
    <property type="entry name" value="TWO-COMPONENT HISTIDINE KINASE"/>
    <property type="match status" value="1"/>
</dbReference>
<dbReference type="EMBL" id="FWEV01000292">
    <property type="protein sequence ID" value="SLM31927.1"/>
    <property type="molecule type" value="Genomic_DNA"/>
</dbReference>
<dbReference type="CDD" id="cd00088">
    <property type="entry name" value="HPT"/>
    <property type="match status" value="1"/>
</dbReference>
<keyword evidence="6" id="KW-1133">Transmembrane helix</keyword>
<dbReference type="InterPro" id="IPR011110">
    <property type="entry name" value="Reg_prop"/>
</dbReference>
<name>A0A1W1HHF1_9BACT</name>
<dbReference type="InterPro" id="IPR003594">
    <property type="entry name" value="HATPase_dom"/>
</dbReference>
<dbReference type="PROSITE" id="PS50109">
    <property type="entry name" value="HIS_KIN"/>
    <property type="match status" value="1"/>
</dbReference>
<dbReference type="InterPro" id="IPR008207">
    <property type="entry name" value="Sig_transdc_His_kin_Hpt_dom"/>
</dbReference>
<evidence type="ECO:0000313" key="11">
    <source>
        <dbReference type="Proteomes" id="UP000191931"/>
    </source>
</evidence>
<feature type="domain" description="Histidine kinase" evidence="7">
    <location>
        <begin position="987"/>
        <end position="1221"/>
    </location>
</feature>
<reference evidence="10 11" key="1">
    <citation type="submission" date="2017-03" db="EMBL/GenBank/DDBJ databases">
        <authorList>
            <person name="Afonso C.L."/>
            <person name="Miller P.J."/>
            <person name="Scott M.A."/>
            <person name="Spackman E."/>
            <person name="Goraichik I."/>
            <person name="Dimitrov K.M."/>
            <person name="Suarez D.L."/>
            <person name="Swayne D.E."/>
        </authorList>
    </citation>
    <scope>NUCLEOTIDE SEQUENCE [LARGE SCALE GENOMIC DNA]</scope>
    <source>
        <strain evidence="10">PRJEB14757</strain>
    </source>
</reference>
<dbReference type="CDD" id="cd00146">
    <property type="entry name" value="PKD"/>
    <property type="match status" value="1"/>
</dbReference>
<dbReference type="RefSeq" id="WP_080797851.1">
    <property type="nucleotide sequence ID" value="NZ_LT828540.1"/>
</dbReference>
<keyword evidence="3 5" id="KW-0597">Phosphoprotein</keyword>
<evidence type="ECO:0000259" key="8">
    <source>
        <dbReference type="PROSITE" id="PS50110"/>
    </source>
</evidence>
<dbReference type="SUPFAM" id="SSF52172">
    <property type="entry name" value="CheY-like"/>
    <property type="match status" value="1"/>
</dbReference>
<feature type="domain" description="Response regulatory" evidence="8">
    <location>
        <begin position="1277"/>
        <end position="1445"/>
    </location>
</feature>
<dbReference type="Gene3D" id="3.30.565.10">
    <property type="entry name" value="Histidine kinase-like ATPase, C-terminal domain"/>
    <property type="match status" value="1"/>
</dbReference>
<dbReference type="InterPro" id="IPR005467">
    <property type="entry name" value="His_kinase_dom"/>
</dbReference>
<dbReference type="Gene3D" id="1.20.120.160">
    <property type="entry name" value="HPT domain"/>
    <property type="match status" value="1"/>
</dbReference>
<dbReference type="CDD" id="cd17546">
    <property type="entry name" value="REC_hyHK_CKI1_RcsC-like"/>
    <property type="match status" value="1"/>
</dbReference>